<keyword evidence="4" id="KW-0049">Antioxidant</keyword>
<dbReference type="EMBL" id="KT270578">
    <property type="protein sequence ID" value="ALR99792.1"/>
    <property type="molecule type" value="mRNA"/>
</dbReference>
<dbReference type="AlphaFoldDB" id="A0A0U2UEH7"/>
<dbReference type="GO" id="GO:0004784">
    <property type="term" value="F:superoxide dismutase activity"/>
    <property type="evidence" value="ECO:0007669"/>
    <property type="project" value="UniProtKB-EC"/>
</dbReference>
<evidence type="ECO:0000256" key="7">
    <source>
        <dbReference type="SAM" id="SignalP"/>
    </source>
</evidence>
<evidence type="ECO:0000256" key="3">
    <source>
        <dbReference type="ARBA" id="ARBA00022833"/>
    </source>
</evidence>
<accession>A0A0U2UEH7</accession>
<keyword evidence="2" id="KW-0479">Metal-binding</keyword>
<feature type="domain" description="Superoxide dismutase copper/zinc binding" evidence="8">
    <location>
        <begin position="38"/>
        <end position="172"/>
    </location>
</feature>
<dbReference type="PANTHER" id="PTHR10003">
    <property type="entry name" value="SUPEROXIDE DISMUTASE CU-ZN -RELATED"/>
    <property type="match status" value="1"/>
</dbReference>
<protein>
    <recommendedName>
        <fullName evidence="1">superoxide dismutase</fullName>
        <ecNumber evidence="1">1.15.1.1</ecNumber>
    </recommendedName>
</protein>
<dbReference type="CDD" id="cd00305">
    <property type="entry name" value="Cu-Zn_Superoxide_Dismutase"/>
    <property type="match status" value="1"/>
</dbReference>
<feature type="chain" id="PRO_5006832543" description="superoxide dismutase" evidence="7">
    <location>
        <begin position="21"/>
        <end position="178"/>
    </location>
</feature>
<evidence type="ECO:0000313" key="9">
    <source>
        <dbReference type="EMBL" id="ALR99792.1"/>
    </source>
</evidence>
<dbReference type="PROSITE" id="PS51257">
    <property type="entry name" value="PROKAR_LIPOPROTEIN"/>
    <property type="match status" value="1"/>
</dbReference>
<sequence length="178" mass="18607">MFKILVAAAILSVSCHQCNCAIKSAHVKLRDPSGSTEVTGELNFTQTANGVRIHGIIHGIHEGLHGGHVHENAKIEASCAGAGGVFNPHKVPHGSPRDEIRTVGDLGNVIADGSGVAVVDFIDRMVQLNTGVEGVIGRSYVIHEKEDDLGRGANEESKTTGNCGGLIACGVIEVLEED</sequence>
<dbReference type="EC" id="1.15.1.1" evidence="1"/>
<dbReference type="PRINTS" id="PR00068">
    <property type="entry name" value="CUZNDISMTASE"/>
</dbReference>
<dbReference type="InterPro" id="IPR036423">
    <property type="entry name" value="SOD-like_Cu/Zn_dom_sf"/>
</dbReference>
<keyword evidence="3" id="KW-0862">Zinc</keyword>
<keyword evidence="5" id="KW-0560">Oxidoreductase</keyword>
<dbReference type="InterPro" id="IPR024134">
    <property type="entry name" value="SOD_Cu/Zn_/chaperone"/>
</dbReference>
<reference evidence="9" key="1">
    <citation type="submission" date="2015-07" db="EMBL/GenBank/DDBJ databases">
        <title>A common theme in extracellular fluids of beetles: extracellular superoxide dismutases crucial for balancing ROS in response to microbial challenge.</title>
        <authorList>
            <person name="Gretscher R.R."/>
            <person name="Sreicher P.E."/>
            <person name="Strauss A.S."/>
            <person name="Wielsch N."/>
            <person name="Stock M."/>
            <person name="Wang D."/>
            <person name="Boland W."/>
            <person name="Burse A."/>
        </authorList>
    </citation>
    <scope>NUCLEOTIDE SEQUENCE</scope>
</reference>
<evidence type="ECO:0000256" key="4">
    <source>
        <dbReference type="ARBA" id="ARBA00022862"/>
    </source>
</evidence>
<keyword evidence="7" id="KW-0732">Signal</keyword>
<proteinExistence type="evidence at transcript level"/>
<dbReference type="Gene3D" id="2.60.40.200">
    <property type="entry name" value="Superoxide dismutase, copper/zinc binding domain"/>
    <property type="match status" value="1"/>
</dbReference>
<gene>
    <name evidence="9" type="primary">SOD03</name>
</gene>
<comment type="catalytic activity">
    <reaction evidence="6">
        <text>2 superoxide + 2 H(+) = H2O2 + O2</text>
        <dbReference type="Rhea" id="RHEA:20696"/>
        <dbReference type="ChEBI" id="CHEBI:15378"/>
        <dbReference type="ChEBI" id="CHEBI:15379"/>
        <dbReference type="ChEBI" id="CHEBI:16240"/>
        <dbReference type="ChEBI" id="CHEBI:18421"/>
        <dbReference type="EC" id="1.15.1.1"/>
    </reaction>
</comment>
<dbReference type="GO" id="GO:0005507">
    <property type="term" value="F:copper ion binding"/>
    <property type="evidence" value="ECO:0007669"/>
    <property type="project" value="InterPro"/>
</dbReference>
<name>A0A0U2UEH7_CHRPP</name>
<feature type="signal peptide" evidence="7">
    <location>
        <begin position="1"/>
        <end position="20"/>
    </location>
</feature>
<evidence type="ECO:0000259" key="8">
    <source>
        <dbReference type="Pfam" id="PF00080"/>
    </source>
</evidence>
<dbReference type="Pfam" id="PF00080">
    <property type="entry name" value="Sod_Cu"/>
    <property type="match status" value="1"/>
</dbReference>
<dbReference type="InterPro" id="IPR001424">
    <property type="entry name" value="SOD_Cu_Zn_dom"/>
</dbReference>
<organism evidence="9">
    <name type="scientific">Chrysomela populi</name>
    <name type="common">Poplar leaf beetle</name>
    <name type="synonym">Melasoma populi</name>
    <dbReference type="NCBI Taxonomy" id="154003"/>
    <lineage>
        <taxon>Eukaryota</taxon>
        <taxon>Metazoa</taxon>
        <taxon>Ecdysozoa</taxon>
        <taxon>Arthropoda</taxon>
        <taxon>Hexapoda</taxon>
        <taxon>Insecta</taxon>
        <taxon>Pterygota</taxon>
        <taxon>Neoptera</taxon>
        <taxon>Endopterygota</taxon>
        <taxon>Coleoptera</taxon>
        <taxon>Polyphaga</taxon>
        <taxon>Cucujiformia</taxon>
        <taxon>Chrysomeloidea</taxon>
        <taxon>Chrysomelidae</taxon>
        <taxon>Chrysomelinae</taxon>
        <taxon>Chrysomelini</taxon>
        <taxon>Chrysomela</taxon>
    </lineage>
</organism>
<evidence type="ECO:0000256" key="2">
    <source>
        <dbReference type="ARBA" id="ARBA00022723"/>
    </source>
</evidence>
<evidence type="ECO:0000256" key="6">
    <source>
        <dbReference type="ARBA" id="ARBA00049204"/>
    </source>
</evidence>
<evidence type="ECO:0000256" key="1">
    <source>
        <dbReference type="ARBA" id="ARBA00012682"/>
    </source>
</evidence>
<dbReference type="SUPFAM" id="SSF49329">
    <property type="entry name" value="Cu,Zn superoxide dismutase-like"/>
    <property type="match status" value="1"/>
</dbReference>
<evidence type="ECO:0000256" key="5">
    <source>
        <dbReference type="ARBA" id="ARBA00023002"/>
    </source>
</evidence>